<dbReference type="InterPro" id="IPR036249">
    <property type="entry name" value="Thioredoxin-like_sf"/>
</dbReference>
<dbReference type="Gene3D" id="3.40.30.10">
    <property type="entry name" value="Glutaredoxin"/>
    <property type="match status" value="1"/>
</dbReference>
<evidence type="ECO:0000313" key="15">
    <source>
        <dbReference type="Proteomes" id="UP000001887"/>
    </source>
</evidence>
<comment type="catalytic activity">
    <reaction evidence="11">
        <text>a hydroperoxide + [thioredoxin]-dithiol = an alcohol + [thioredoxin]-disulfide + H2O</text>
        <dbReference type="Rhea" id="RHEA:62620"/>
        <dbReference type="Rhea" id="RHEA-COMP:10698"/>
        <dbReference type="Rhea" id="RHEA-COMP:10700"/>
        <dbReference type="ChEBI" id="CHEBI:15377"/>
        <dbReference type="ChEBI" id="CHEBI:29950"/>
        <dbReference type="ChEBI" id="CHEBI:30879"/>
        <dbReference type="ChEBI" id="CHEBI:35924"/>
        <dbReference type="ChEBI" id="CHEBI:50058"/>
        <dbReference type="EC" id="1.11.1.24"/>
    </reaction>
</comment>
<dbReference type="HOGENOM" id="CLU_094572_0_0_0"/>
<keyword evidence="12" id="KW-0732">Signal</keyword>
<keyword evidence="4" id="KW-0049">Antioxidant</keyword>
<evidence type="ECO:0000256" key="11">
    <source>
        <dbReference type="ARBA" id="ARBA00049091"/>
    </source>
</evidence>
<dbReference type="PANTHER" id="PTHR42801:SF4">
    <property type="entry name" value="AHPC_TSA FAMILY PROTEIN"/>
    <property type="match status" value="1"/>
</dbReference>
<feature type="chain" id="PRO_5003035813" description="thioredoxin-dependent peroxiredoxin" evidence="12">
    <location>
        <begin position="30"/>
        <end position="189"/>
    </location>
</feature>
<keyword evidence="5" id="KW-0560">Oxidoreductase</keyword>
<protein>
    <recommendedName>
        <fullName evidence="2">thioredoxin-dependent peroxiredoxin</fullName>
        <ecNumber evidence="2">1.11.1.24</ecNumber>
    </recommendedName>
    <alternativeName>
        <fullName evidence="8">Thioredoxin peroxidase</fullName>
    </alternativeName>
    <alternativeName>
        <fullName evidence="10">Thioredoxin-dependent peroxiredoxin Bcp</fullName>
    </alternativeName>
</protein>
<proteinExistence type="inferred from homology"/>
<dbReference type="GO" id="GO:0005737">
    <property type="term" value="C:cytoplasm"/>
    <property type="evidence" value="ECO:0007669"/>
    <property type="project" value="TreeGrafter"/>
</dbReference>
<dbReference type="KEGG" id="psl:Psta_3118"/>
<keyword evidence="15" id="KW-1185">Reference proteome</keyword>
<dbReference type="GO" id="GO:0045454">
    <property type="term" value="P:cell redox homeostasis"/>
    <property type="evidence" value="ECO:0007669"/>
    <property type="project" value="TreeGrafter"/>
</dbReference>
<comment type="similarity">
    <text evidence="9">Belongs to the peroxiredoxin family. BCP/PrxQ subfamily.</text>
</comment>
<gene>
    <name evidence="14" type="ordered locus">Psta_3118</name>
</gene>
<feature type="domain" description="Thioredoxin" evidence="13">
    <location>
        <begin position="33"/>
        <end position="189"/>
    </location>
</feature>
<dbReference type="SUPFAM" id="SSF52833">
    <property type="entry name" value="Thioredoxin-like"/>
    <property type="match status" value="1"/>
</dbReference>
<evidence type="ECO:0000256" key="8">
    <source>
        <dbReference type="ARBA" id="ARBA00032824"/>
    </source>
</evidence>
<keyword evidence="3" id="KW-0575">Peroxidase</keyword>
<dbReference type="PROSITE" id="PS51352">
    <property type="entry name" value="THIOREDOXIN_2"/>
    <property type="match status" value="1"/>
</dbReference>
<reference evidence="14 15" key="1">
    <citation type="journal article" date="2009" name="Stand. Genomic Sci.">
        <title>Complete genome sequence of Pirellula staleyi type strain (ATCC 27377).</title>
        <authorList>
            <person name="Clum A."/>
            <person name="Tindall B.J."/>
            <person name="Sikorski J."/>
            <person name="Ivanova N."/>
            <person name="Mavrommatis K."/>
            <person name="Lucas S."/>
            <person name="Glavina del Rio T."/>
            <person name="Nolan M."/>
            <person name="Chen F."/>
            <person name="Tice H."/>
            <person name="Pitluck S."/>
            <person name="Cheng J.F."/>
            <person name="Chertkov O."/>
            <person name="Brettin T."/>
            <person name="Han C."/>
            <person name="Detter J.C."/>
            <person name="Kuske C."/>
            <person name="Bruce D."/>
            <person name="Goodwin L."/>
            <person name="Ovchinikova G."/>
            <person name="Pati A."/>
            <person name="Mikhailova N."/>
            <person name="Chen A."/>
            <person name="Palaniappan K."/>
            <person name="Land M."/>
            <person name="Hauser L."/>
            <person name="Chang Y.J."/>
            <person name="Jeffries C.D."/>
            <person name="Chain P."/>
            <person name="Rohde M."/>
            <person name="Goker M."/>
            <person name="Bristow J."/>
            <person name="Eisen J.A."/>
            <person name="Markowitz V."/>
            <person name="Hugenholtz P."/>
            <person name="Kyrpides N.C."/>
            <person name="Klenk H.P."/>
            <person name="Lapidus A."/>
        </authorList>
    </citation>
    <scope>NUCLEOTIDE SEQUENCE [LARGE SCALE GENOMIC DNA]</scope>
    <source>
        <strain evidence="15">ATCC 27377 / DSM 6068 / ICPB 4128</strain>
    </source>
</reference>
<name>D2QWH9_PIRSD</name>
<evidence type="ECO:0000256" key="12">
    <source>
        <dbReference type="SAM" id="SignalP"/>
    </source>
</evidence>
<dbReference type="AlphaFoldDB" id="D2QWH9"/>
<evidence type="ECO:0000313" key="14">
    <source>
        <dbReference type="EMBL" id="ADB17782.1"/>
    </source>
</evidence>
<keyword evidence="7" id="KW-0676">Redox-active center</keyword>
<dbReference type="InterPro" id="IPR013766">
    <property type="entry name" value="Thioredoxin_domain"/>
</dbReference>
<dbReference type="InterPro" id="IPR050924">
    <property type="entry name" value="Peroxiredoxin_BCP/PrxQ"/>
</dbReference>
<evidence type="ECO:0000259" key="13">
    <source>
        <dbReference type="PROSITE" id="PS51352"/>
    </source>
</evidence>
<dbReference type="EMBL" id="CP001848">
    <property type="protein sequence ID" value="ADB17782.1"/>
    <property type="molecule type" value="Genomic_DNA"/>
</dbReference>
<dbReference type="PANTHER" id="PTHR42801">
    <property type="entry name" value="THIOREDOXIN-DEPENDENT PEROXIDE REDUCTASE"/>
    <property type="match status" value="1"/>
</dbReference>
<dbReference type="EC" id="1.11.1.24" evidence="2"/>
<evidence type="ECO:0000256" key="6">
    <source>
        <dbReference type="ARBA" id="ARBA00023157"/>
    </source>
</evidence>
<feature type="signal peptide" evidence="12">
    <location>
        <begin position="1"/>
        <end position="29"/>
    </location>
</feature>
<evidence type="ECO:0000256" key="1">
    <source>
        <dbReference type="ARBA" id="ARBA00003330"/>
    </source>
</evidence>
<evidence type="ECO:0000256" key="10">
    <source>
        <dbReference type="ARBA" id="ARBA00042639"/>
    </source>
</evidence>
<dbReference type="STRING" id="530564.Psta_3118"/>
<dbReference type="InterPro" id="IPR000866">
    <property type="entry name" value="AhpC/TSA"/>
</dbReference>
<sequence precursor="true">MSLAISKTQMLAGFAAVTLATVATLWADADSPPAKGDVAKDFTLQTLDGTEVQLSKLNAKGPVVVVVLRGYPGYQCPACNAQTGEFIGAAKKFAAAKANVVLVYPGEGKGLEKFAKDFVTGKTFPDNVMLVTDPDYKFTVAYNLRWDAQNETAFPSTFVIDAEGKIIYSKISETHGGRAPVAEVLKALE</sequence>
<dbReference type="Proteomes" id="UP000001887">
    <property type="component" value="Chromosome"/>
</dbReference>
<dbReference type="OrthoDB" id="279898at2"/>
<dbReference type="Pfam" id="PF00578">
    <property type="entry name" value="AhpC-TSA"/>
    <property type="match status" value="1"/>
</dbReference>
<dbReference type="GO" id="GO:0008379">
    <property type="term" value="F:thioredoxin peroxidase activity"/>
    <property type="evidence" value="ECO:0007669"/>
    <property type="project" value="TreeGrafter"/>
</dbReference>
<keyword evidence="6" id="KW-1015">Disulfide bond</keyword>
<dbReference type="GO" id="GO:0034599">
    <property type="term" value="P:cellular response to oxidative stress"/>
    <property type="evidence" value="ECO:0007669"/>
    <property type="project" value="TreeGrafter"/>
</dbReference>
<evidence type="ECO:0000256" key="4">
    <source>
        <dbReference type="ARBA" id="ARBA00022862"/>
    </source>
</evidence>
<evidence type="ECO:0000256" key="3">
    <source>
        <dbReference type="ARBA" id="ARBA00022559"/>
    </source>
</evidence>
<comment type="function">
    <text evidence="1">Thiol-specific peroxidase that catalyzes the reduction of hydrogen peroxide and organic hydroperoxides to water and alcohols, respectively. Plays a role in cell protection against oxidative stress by detoxifying peroxides and as sensor of hydrogen peroxide-mediated signaling events.</text>
</comment>
<evidence type="ECO:0000256" key="5">
    <source>
        <dbReference type="ARBA" id="ARBA00023002"/>
    </source>
</evidence>
<dbReference type="eggNOG" id="COG1225">
    <property type="taxonomic scope" value="Bacteria"/>
</dbReference>
<accession>D2QWH9</accession>
<organism evidence="14 15">
    <name type="scientific">Pirellula staleyi (strain ATCC 27377 / DSM 6068 / ICPB 4128)</name>
    <name type="common">Pirella staleyi</name>
    <dbReference type="NCBI Taxonomy" id="530564"/>
    <lineage>
        <taxon>Bacteria</taxon>
        <taxon>Pseudomonadati</taxon>
        <taxon>Planctomycetota</taxon>
        <taxon>Planctomycetia</taxon>
        <taxon>Pirellulales</taxon>
        <taxon>Pirellulaceae</taxon>
        <taxon>Pirellula</taxon>
    </lineage>
</organism>
<evidence type="ECO:0000256" key="7">
    <source>
        <dbReference type="ARBA" id="ARBA00023284"/>
    </source>
</evidence>
<evidence type="ECO:0000256" key="9">
    <source>
        <dbReference type="ARBA" id="ARBA00038489"/>
    </source>
</evidence>
<evidence type="ECO:0000256" key="2">
    <source>
        <dbReference type="ARBA" id="ARBA00013017"/>
    </source>
</evidence>